<feature type="transmembrane region" description="Helical" evidence="8">
    <location>
        <begin position="211"/>
        <end position="235"/>
    </location>
</feature>
<feature type="transmembrane region" description="Helical" evidence="8">
    <location>
        <begin position="149"/>
        <end position="175"/>
    </location>
</feature>
<evidence type="ECO:0000256" key="5">
    <source>
        <dbReference type="ARBA" id="ARBA00022692"/>
    </source>
</evidence>
<keyword evidence="3" id="KW-0813">Transport</keyword>
<feature type="transmembrane region" description="Helical" evidence="8">
    <location>
        <begin position="57"/>
        <end position="79"/>
    </location>
</feature>
<dbReference type="OrthoDB" id="9793390at2"/>
<evidence type="ECO:0000256" key="7">
    <source>
        <dbReference type="ARBA" id="ARBA00023136"/>
    </source>
</evidence>
<evidence type="ECO:0000313" key="9">
    <source>
        <dbReference type="EMBL" id="PWE01158.1"/>
    </source>
</evidence>
<feature type="transmembrane region" description="Helical" evidence="8">
    <location>
        <begin position="281"/>
        <end position="300"/>
    </location>
</feature>
<evidence type="ECO:0000256" key="3">
    <source>
        <dbReference type="ARBA" id="ARBA00022448"/>
    </source>
</evidence>
<dbReference type="Proteomes" id="UP000244956">
    <property type="component" value="Unassembled WGS sequence"/>
</dbReference>
<feature type="transmembrane region" description="Helical" evidence="8">
    <location>
        <begin position="320"/>
        <end position="346"/>
    </location>
</feature>
<proteinExistence type="inferred from homology"/>
<reference evidence="9 10" key="1">
    <citation type="submission" date="2018-05" db="EMBL/GenBank/DDBJ databases">
        <title>Marinilabilia rubrum sp. nov., isolated from saltern sediment.</title>
        <authorList>
            <person name="Zhang R."/>
        </authorList>
    </citation>
    <scope>NUCLEOTIDE SEQUENCE [LARGE SCALE GENOMIC DNA]</scope>
    <source>
        <strain evidence="9 10">WTE16</strain>
    </source>
</reference>
<dbReference type="Pfam" id="PF01594">
    <property type="entry name" value="AI-2E_transport"/>
    <property type="match status" value="1"/>
</dbReference>
<dbReference type="AlphaFoldDB" id="A0A2U2BDM2"/>
<evidence type="ECO:0000256" key="2">
    <source>
        <dbReference type="ARBA" id="ARBA00009773"/>
    </source>
</evidence>
<protein>
    <submittedName>
        <fullName evidence="9">AI-2E family transporter</fullName>
    </submittedName>
</protein>
<keyword evidence="5 8" id="KW-0812">Transmembrane</keyword>
<organism evidence="9 10">
    <name type="scientific">Marinilabilia rubra</name>
    <dbReference type="NCBI Taxonomy" id="2162893"/>
    <lineage>
        <taxon>Bacteria</taxon>
        <taxon>Pseudomonadati</taxon>
        <taxon>Bacteroidota</taxon>
        <taxon>Bacteroidia</taxon>
        <taxon>Marinilabiliales</taxon>
        <taxon>Marinilabiliaceae</taxon>
        <taxon>Marinilabilia</taxon>
    </lineage>
</organism>
<dbReference type="PANTHER" id="PTHR21716:SF53">
    <property type="entry name" value="PERMEASE PERM-RELATED"/>
    <property type="match status" value="1"/>
</dbReference>
<dbReference type="PANTHER" id="PTHR21716">
    <property type="entry name" value="TRANSMEMBRANE PROTEIN"/>
    <property type="match status" value="1"/>
</dbReference>
<comment type="similarity">
    <text evidence="2">Belongs to the autoinducer-2 exporter (AI-2E) (TC 2.A.86) family.</text>
</comment>
<evidence type="ECO:0000256" key="1">
    <source>
        <dbReference type="ARBA" id="ARBA00004651"/>
    </source>
</evidence>
<comment type="subcellular location">
    <subcellularLocation>
        <location evidence="1">Cell membrane</location>
        <topology evidence="1">Multi-pass membrane protein</topology>
    </subcellularLocation>
</comment>
<evidence type="ECO:0000256" key="8">
    <source>
        <dbReference type="SAM" id="Phobius"/>
    </source>
</evidence>
<accession>A0A2U2BDM2</accession>
<comment type="caution">
    <text evidence="9">The sequence shown here is derived from an EMBL/GenBank/DDBJ whole genome shotgun (WGS) entry which is preliminary data.</text>
</comment>
<gene>
    <name evidence="9" type="ORF">DDZ16_01340</name>
</gene>
<keyword evidence="10" id="KW-1185">Reference proteome</keyword>
<dbReference type="GO" id="GO:0005886">
    <property type="term" value="C:plasma membrane"/>
    <property type="evidence" value="ECO:0007669"/>
    <property type="project" value="UniProtKB-SubCell"/>
</dbReference>
<evidence type="ECO:0000256" key="6">
    <source>
        <dbReference type="ARBA" id="ARBA00022989"/>
    </source>
</evidence>
<feature type="transmembrane region" description="Helical" evidence="8">
    <location>
        <begin position="255"/>
        <end position="274"/>
    </location>
</feature>
<dbReference type="RefSeq" id="WP_109262612.1">
    <property type="nucleotide sequence ID" value="NZ_QEWP01000001.1"/>
</dbReference>
<evidence type="ECO:0000313" key="10">
    <source>
        <dbReference type="Proteomes" id="UP000244956"/>
    </source>
</evidence>
<keyword evidence="7 8" id="KW-0472">Membrane</keyword>
<name>A0A2U2BDM2_9BACT</name>
<sequence length="367" mass="41238">MRMFLKYMFLTAAIIGGFFLLWYFRSIVLFVCVAAILSLVTRPIFDLYRRLKIGKWYLGKSIAALLTVLSLWIFIVLFFRFTVPLIASEVQFFSTIDIPQALEKIGKLLSEALNPLRGSAFGRSVMVSIEEQLKSALLTFMDLEAVRQFFTSIAGFFGSVFISAFSISFITFFFLKEEGLLIGLILLFVPHKHEEGIKHALLSIKYLLRRYFLGILIQTSLMGTIVTSGFSMLGIGFNHAVIIGIFSGLMNIVPYLGPLIGAFFGMSVGTLVYLQLPLDLAFLSFLGGMLVIYVTAQLVDNMVFQPLIFSNSVKAHPLEIFIVILSAGYLSGILGMFLAIPVYTIVRVIAREFFDKYEVVQKLTDRM</sequence>
<keyword evidence="6 8" id="KW-1133">Transmembrane helix</keyword>
<dbReference type="EMBL" id="QEWP01000001">
    <property type="protein sequence ID" value="PWE01158.1"/>
    <property type="molecule type" value="Genomic_DNA"/>
</dbReference>
<feature type="transmembrane region" description="Helical" evidence="8">
    <location>
        <begin position="28"/>
        <end position="45"/>
    </location>
</feature>
<keyword evidence="4" id="KW-1003">Cell membrane</keyword>
<evidence type="ECO:0000256" key="4">
    <source>
        <dbReference type="ARBA" id="ARBA00022475"/>
    </source>
</evidence>
<dbReference type="InterPro" id="IPR002549">
    <property type="entry name" value="AI-2E-like"/>
</dbReference>